<protein>
    <submittedName>
        <fullName evidence="1">ORF5 protein</fullName>
    </submittedName>
</protein>
<organism evidence="1">
    <name type="scientific">Rhodococcus erythropolis</name>
    <name type="common">Arthrobacter picolinophilus</name>
    <dbReference type="NCBI Taxonomy" id="1833"/>
    <lineage>
        <taxon>Bacteria</taxon>
        <taxon>Bacillati</taxon>
        <taxon>Actinomycetota</taxon>
        <taxon>Actinomycetes</taxon>
        <taxon>Mycobacteriales</taxon>
        <taxon>Nocardiaceae</taxon>
        <taxon>Rhodococcus</taxon>
        <taxon>Rhodococcus erythropolis group</taxon>
    </lineage>
</organism>
<name>Q68BI9_RHOER</name>
<sequence>LIGYPTDAIPVNTYIRQQFEKVAHEAGEKLASRRNLPTERVVTTALRIKSGWPNDHLVITEILRARVGLEGQAVVDELRGMQITDDDLGALVGPRWVSSMTVFAMSELLLGDELGKLNDLRGDDWKRASDSAAEVGRSLGLKYDISDSEGAERDWCAARGAAWAVAMHEHLEGRDFETLTAPWISLVRPKFVQLFMDNADRPSFVAQVYDELCSHSGGHAILSAADQRVDA</sequence>
<dbReference type="AlphaFoldDB" id="Q68BI9"/>
<feature type="non-terminal residue" evidence="1">
    <location>
        <position position="1"/>
    </location>
</feature>
<geneLocation type="plasmid" evidence="1">
    <name>pRE8424</name>
</geneLocation>
<evidence type="ECO:0000313" key="1">
    <source>
        <dbReference type="EMBL" id="BAD42591.1"/>
    </source>
</evidence>
<accession>Q68BI9</accession>
<keyword evidence="1" id="KW-0614">Plasmid</keyword>
<reference evidence="1" key="1">
    <citation type="journal article" date="2004" name="Appl. Environ. Microbiol.">
        <title>Isolation and characterization of a rolling-circle-type plasmid from Rhodococcus erythropolis and application of the plasmid to multiple-recombinant-protein expression.</title>
        <authorList>
            <person name="Nakashima N."/>
            <person name="Tamura T."/>
        </authorList>
    </citation>
    <scope>NUCLEOTIDE SEQUENCE</scope>
    <source>
        <strain evidence="1">DSM 8424</strain>
        <plasmid evidence="1">pRE8424</plasmid>
    </source>
</reference>
<proteinExistence type="predicted"/>
<gene>
    <name evidence="1" type="primary">ORF5</name>
</gene>
<dbReference type="EMBL" id="AB127588">
    <property type="protein sequence ID" value="BAD42591.1"/>
    <property type="molecule type" value="Genomic_DNA"/>
</dbReference>